<dbReference type="Proteomes" id="UP000024635">
    <property type="component" value="Unassembled WGS sequence"/>
</dbReference>
<dbReference type="AlphaFoldDB" id="A0A016VHU3"/>
<gene>
    <name evidence="1" type="primary">Acey_s0010.g1111</name>
    <name evidence="1" type="ORF">Y032_0010g1111</name>
</gene>
<organism evidence="1 2">
    <name type="scientific">Ancylostoma ceylanicum</name>
    <dbReference type="NCBI Taxonomy" id="53326"/>
    <lineage>
        <taxon>Eukaryota</taxon>
        <taxon>Metazoa</taxon>
        <taxon>Ecdysozoa</taxon>
        <taxon>Nematoda</taxon>
        <taxon>Chromadorea</taxon>
        <taxon>Rhabditida</taxon>
        <taxon>Rhabditina</taxon>
        <taxon>Rhabditomorpha</taxon>
        <taxon>Strongyloidea</taxon>
        <taxon>Ancylostomatidae</taxon>
        <taxon>Ancylostomatinae</taxon>
        <taxon>Ancylostoma</taxon>
    </lineage>
</organism>
<reference evidence="2" key="1">
    <citation type="journal article" date="2015" name="Nat. Genet.">
        <title>The genome and transcriptome of the zoonotic hookworm Ancylostoma ceylanicum identify infection-specific gene families.</title>
        <authorList>
            <person name="Schwarz E.M."/>
            <person name="Hu Y."/>
            <person name="Antoshechkin I."/>
            <person name="Miller M.M."/>
            <person name="Sternberg P.W."/>
            <person name="Aroian R.V."/>
        </authorList>
    </citation>
    <scope>NUCLEOTIDE SEQUENCE</scope>
    <source>
        <strain evidence="2">HY135</strain>
    </source>
</reference>
<name>A0A016VHU3_9BILA</name>
<sequence>MLSLMNQFWRYMCQSCRLKFDDVNAILKALTSLEKRRAEIEILLYKPNSADCYPEDDHKFRRLDPSLRERIGRENGSSKNGSVGFAAFKKLGIGPNGMKI</sequence>
<protein>
    <submittedName>
        <fullName evidence="1">Uncharacterized protein</fullName>
    </submittedName>
</protein>
<dbReference type="EMBL" id="JARK01001346">
    <property type="protein sequence ID" value="EYC26358.1"/>
    <property type="molecule type" value="Genomic_DNA"/>
</dbReference>
<evidence type="ECO:0000313" key="2">
    <source>
        <dbReference type="Proteomes" id="UP000024635"/>
    </source>
</evidence>
<accession>A0A016VHU3</accession>
<evidence type="ECO:0000313" key="1">
    <source>
        <dbReference type="EMBL" id="EYC26358.1"/>
    </source>
</evidence>
<proteinExistence type="predicted"/>
<comment type="caution">
    <text evidence="1">The sequence shown here is derived from an EMBL/GenBank/DDBJ whole genome shotgun (WGS) entry which is preliminary data.</text>
</comment>
<keyword evidence="2" id="KW-1185">Reference proteome</keyword>